<dbReference type="InterPro" id="IPR029058">
    <property type="entry name" value="AB_hydrolase_fold"/>
</dbReference>
<dbReference type="Pfam" id="PF12146">
    <property type="entry name" value="Hydrolase_4"/>
    <property type="match status" value="1"/>
</dbReference>
<keyword evidence="5" id="KW-1185">Reference proteome</keyword>
<dbReference type="AlphaFoldDB" id="A0A2G9IB21"/>
<dbReference type="SUPFAM" id="SSF53474">
    <property type="entry name" value="alpha/beta-Hydrolases"/>
    <property type="match status" value="1"/>
</dbReference>
<sequence length="462" mass="51940">MDIENPIDSAAVASPYETLLRAALMIPLSHYLLGLSLILIVFLYNFLEIHFLKDLFTGFRGQQVVLTFNPSSEVYREVVSKCRILHGSPHLQTAFLQFFGNPPRIFMTSDGGTIALDWVKNAEVEKPAFHVDDERQQDDKNPIIIIIPGLTSDSNSFYIRHLAFNMAKCGWKVVVSNHRGLGGVSITSDCLYNAGWTEDVRKVIDHLHCQYQEAPLFVVGTSIGANILICDRFMNRRLIQRFYNKALTIGLKDYAYSSYINDACTVIANLIMKICRLNTNVVLATTQHGGHLPFFEGLTAKSVWWVRAVDEFFGALRSSSLSHRKIEIPVSSVNPLESSIDQSPYMHVSEDGIVTAVSQEAAEMGTEHQENKVQNNTKETIPAEESIEKQNTKMGLTPERDISDIVAPVKRCLNQLSRQNRKSLWLLAYIAIITTWPVVGSALAVFLRKRFGGLFSRSSLRR</sequence>
<dbReference type="OrthoDB" id="247542at2759"/>
<evidence type="ECO:0000313" key="4">
    <source>
        <dbReference type="EMBL" id="PIN26952.1"/>
    </source>
</evidence>
<keyword evidence="4" id="KW-0012">Acyltransferase</keyword>
<feature type="transmembrane region" description="Helical" evidence="2">
    <location>
        <begin position="28"/>
        <end position="47"/>
    </location>
</feature>
<dbReference type="GO" id="GO:0034338">
    <property type="term" value="F:short-chain carboxylesterase activity"/>
    <property type="evidence" value="ECO:0007669"/>
    <property type="project" value="TreeGrafter"/>
</dbReference>
<comment type="caution">
    <text evidence="4">The sequence shown here is derived from an EMBL/GenBank/DDBJ whole genome shotgun (WGS) entry which is preliminary data.</text>
</comment>
<gene>
    <name evidence="4" type="ORF">CDL12_00309</name>
</gene>
<keyword evidence="2" id="KW-0472">Membrane</keyword>
<dbReference type="InterPro" id="IPR050960">
    <property type="entry name" value="AB_hydrolase_4_sf"/>
</dbReference>
<feature type="domain" description="Serine aminopeptidase S33" evidence="3">
    <location>
        <begin position="142"/>
        <end position="228"/>
    </location>
</feature>
<comment type="similarity">
    <text evidence="1">Belongs to the AB hydrolase superfamily. AB hydrolase 4 family.</text>
</comment>
<proteinExistence type="inferred from homology"/>
<dbReference type="Gene3D" id="3.40.50.1820">
    <property type="entry name" value="alpha/beta hydrolase"/>
    <property type="match status" value="1"/>
</dbReference>
<accession>A0A2G9IB21</accession>
<dbReference type="EMBL" id="NKXS01000028">
    <property type="protein sequence ID" value="PIN26952.1"/>
    <property type="molecule type" value="Genomic_DNA"/>
</dbReference>
<evidence type="ECO:0000256" key="1">
    <source>
        <dbReference type="ARBA" id="ARBA00010884"/>
    </source>
</evidence>
<dbReference type="GO" id="GO:0004026">
    <property type="term" value="F:alcohol O-acetyltransferase activity"/>
    <property type="evidence" value="ECO:0007669"/>
    <property type="project" value="UniProtKB-EC"/>
</dbReference>
<organism evidence="4 5">
    <name type="scientific">Handroanthus impetiginosus</name>
    <dbReference type="NCBI Taxonomy" id="429701"/>
    <lineage>
        <taxon>Eukaryota</taxon>
        <taxon>Viridiplantae</taxon>
        <taxon>Streptophyta</taxon>
        <taxon>Embryophyta</taxon>
        <taxon>Tracheophyta</taxon>
        <taxon>Spermatophyta</taxon>
        <taxon>Magnoliopsida</taxon>
        <taxon>eudicotyledons</taxon>
        <taxon>Gunneridae</taxon>
        <taxon>Pentapetalae</taxon>
        <taxon>asterids</taxon>
        <taxon>lamiids</taxon>
        <taxon>Lamiales</taxon>
        <taxon>Bignoniaceae</taxon>
        <taxon>Crescentiina</taxon>
        <taxon>Tabebuia alliance</taxon>
        <taxon>Handroanthus</taxon>
    </lineage>
</organism>
<dbReference type="InterPro" id="IPR022742">
    <property type="entry name" value="Hydrolase_4"/>
</dbReference>
<dbReference type="GO" id="GO:0047372">
    <property type="term" value="F:monoacylglycerol lipase activity"/>
    <property type="evidence" value="ECO:0007669"/>
    <property type="project" value="TreeGrafter"/>
</dbReference>
<evidence type="ECO:0000313" key="5">
    <source>
        <dbReference type="Proteomes" id="UP000231279"/>
    </source>
</evidence>
<reference evidence="5" key="1">
    <citation type="journal article" date="2018" name="Gigascience">
        <title>Genome assembly of the Pink Ipe (Handroanthus impetiginosus, Bignoniaceae), a highly valued, ecologically keystone Neotropical timber forest tree.</title>
        <authorList>
            <person name="Silva-Junior O.B."/>
            <person name="Grattapaglia D."/>
            <person name="Novaes E."/>
            <person name="Collevatti R.G."/>
        </authorList>
    </citation>
    <scope>NUCLEOTIDE SEQUENCE [LARGE SCALE GENOMIC DNA]</scope>
    <source>
        <strain evidence="5">cv. UFG-1</strain>
    </source>
</reference>
<keyword evidence="2" id="KW-0812">Transmembrane</keyword>
<keyword evidence="4" id="KW-0378">Hydrolase</keyword>
<feature type="transmembrane region" description="Helical" evidence="2">
    <location>
        <begin position="424"/>
        <end position="447"/>
    </location>
</feature>
<dbReference type="PANTHER" id="PTHR10794:SF63">
    <property type="entry name" value="ALPHA_BETA HYDROLASE 1, ISOFORM A"/>
    <property type="match status" value="1"/>
</dbReference>
<keyword evidence="2" id="KW-1133">Transmembrane helix</keyword>
<protein>
    <submittedName>
        <fullName evidence="4">Alpha/beta hydrolase</fullName>
        <ecNumber evidence="4">2.3.1.84</ecNumber>
    </submittedName>
</protein>
<dbReference type="EC" id="2.3.1.84" evidence="4"/>
<dbReference type="STRING" id="429701.A0A2G9IB21"/>
<keyword evidence="4" id="KW-0808">Transferase</keyword>
<evidence type="ECO:0000259" key="3">
    <source>
        <dbReference type="Pfam" id="PF12146"/>
    </source>
</evidence>
<evidence type="ECO:0000256" key="2">
    <source>
        <dbReference type="SAM" id="Phobius"/>
    </source>
</evidence>
<dbReference type="PANTHER" id="PTHR10794">
    <property type="entry name" value="ABHYDROLASE DOMAIN-CONTAINING PROTEIN"/>
    <property type="match status" value="1"/>
</dbReference>
<dbReference type="Proteomes" id="UP000231279">
    <property type="component" value="Unassembled WGS sequence"/>
</dbReference>
<name>A0A2G9IB21_9LAMI</name>